<gene>
    <name evidence="1" type="ORF">LCGC14_0044030</name>
</gene>
<protein>
    <recommendedName>
        <fullName evidence="2">HD domain-containing protein</fullName>
    </recommendedName>
</protein>
<evidence type="ECO:0008006" key="2">
    <source>
        <dbReference type="Google" id="ProtNLM"/>
    </source>
</evidence>
<dbReference type="Gene3D" id="1.10.3210.10">
    <property type="entry name" value="Hypothetical protein af1432"/>
    <property type="match status" value="1"/>
</dbReference>
<reference evidence="1" key="1">
    <citation type="journal article" date="2015" name="Nature">
        <title>Complex archaea that bridge the gap between prokaryotes and eukaryotes.</title>
        <authorList>
            <person name="Spang A."/>
            <person name="Saw J.H."/>
            <person name="Jorgensen S.L."/>
            <person name="Zaremba-Niedzwiedzka K."/>
            <person name="Martijn J."/>
            <person name="Lind A.E."/>
            <person name="van Eijk R."/>
            <person name="Schleper C."/>
            <person name="Guy L."/>
            <person name="Ettema T.J."/>
        </authorList>
    </citation>
    <scope>NUCLEOTIDE SEQUENCE</scope>
</reference>
<sequence length="269" mass="30563">MKHNLFNDAKYDPVTLLPVTDRGDWVATSLGGMWSILNPHPRDVFIDDLAWGMARTCRYGGQLKHDVELYSVAEHATAMTWWAIENGRVRHVEDALAILLHDASEAFYGDIPTPIKKMLPDYKIMEDRAQFVIQDAFGLTAENTLITKKEIKEIDVRIRIDERLSIIEEPALSAGLNVTWESDPELERLGVEVACMLPSQARASFMSCMTWVCENMPYRDPAIAPLIEMHLDRVLEPTGGKKPRKMQVVENPYEKNEVLSHDDDAELTL</sequence>
<accession>A0A0F9VWI3</accession>
<dbReference type="SUPFAM" id="SSF109604">
    <property type="entry name" value="HD-domain/PDEase-like"/>
    <property type="match status" value="1"/>
</dbReference>
<name>A0A0F9VWI3_9ZZZZ</name>
<comment type="caution">
    <text evidence="1">The sequence shown here is derived from an EMBL/GenBank/DDBJ whole genome shotgun (WGS) entry which is preliminary data.</text>
</comment>
<proteinExistence type="predicted"/>
<organism evidence="1">
    <name type="scientific">marine sediment metagenome</name>
    <dbReference type="NCBI Taxonomy" id="412755"/>
    <lineage>
        <taxon>unclassified sequences</taxon>
        <taxon>metagenomes</taxon>
        <taxon>ecological metagenomes</taxon>
    </lineage>
</organism>
<dbReference type="AlphaFoldDB" id="A0A0F9VWI3"/>
<evidence type="ECO:0000313" key="1">
    <source>
        <dbReference type="EMBL" id="KKO08465.1"/>
    </source>
</evidence>
<dbReference type="EMBL" id="LAZR01000009">
    <property type="protein sequence ID" value="KKO08465.1"/>
    <property type="molecule type" value="Genomic_DNA"/>
</dbReference>